<organism evidence="8">
    <name type="scientific">Caldilineaceae bacterium SB0662_bin_9</name>
    <dbReference type="NCBI Taxonomy" id="2605258"/>
    <lineage>
        <taxon>Bacteria</taxon>
        <taxon>Bacillati</taxon>
        <taxon>Chloroflexota</taxon>
        <taxon>Caldilineae</taxon>
        <taxon>Caldilineales</taxon>
        <taxon>Caldilineaceae</taxon>
    </lineage>
</organism>
<sequence length="187" mass="20175">MPVSACRTWGWGSKDRRPKSNRGRRVNGQLNKLQRKGARKRDDATHQASRKLADTAHTVVVEDLNTKGMTKSAKGTVEAPGQQVKQKSGLNRSILASGWGGLERKLAYKAGELRKVDPAYTSQTCSRCGHVDKSNRPLQAVFACGACGFRANADHNAADNILVRAELPCVLVSARGTGAAARREAIP</sequence>
<dbReference type="InterPro" id="IPR010095">
    <property type="entry name" value="Cas12f1-like_TNB"/>
</dbReference>
<proteinExistence type="inferred from homology"/>
<dbReference type="InterPro" id="IPR001959">
    <property type="entry name" value="Transposase"/>
</dbReference>
<dbReference type="GO" id="GO:0003677">
    <property type="term" value="F:DNA binding"/>
    <property type="evidence" value="ECO:0007669"/>
    <property type="project" value="UniProtKB-KW"/>
</dbReference>
<keyword evidence="4" id="KW-0233">DNA recombination</keyword>
<dbReference type="Pfam" id="PF07282">
    <property type="entry name" value="Cas12f1-like_TNB"/>
    <property type="match status" value="1"/>
</dbReference>
<comment type="caution">
    <text evidence="8">The sequence shown here is derived from an EMBL/GenBank/DDBJ whole genome shotgun (WGS) entry which is preliminary data.</text>
</comment>
<keyword evidence="3" id="KW-0238">DNA-binding</keyword>
<evidence type="ECO:0000256" key="3">
    <source>
        <dbReference type="ARBA" id="ARBA00023125"/>
    </source>
</evidence>
<evidence type="ECO:0000256" key="2">
    <source>
        <dbReference type="ARBA" id="ARBA00022578"/>
    </source>
</evidence>
<dbReference type="EMBL" id="VXPY01000078">
    <property type="protein sequence ID" value="MYD90854.1"/>
    <property type="molecule type" value="Genomic_DNA"/>
</dbReference>
<name>A0A6B1DWY2_9CHLR</name>
<feature type="domain" description="Probable transposase IS891/IS1136/IS1341" evidence="6">
    <location>
        <begin position="17"/>
        <end position="72"/>
    </location>
</feature>
<accession>A0A6B1DWY2</accession>
<evidence type="ECO:0000256" key="5">
    <source>
        <dbReference type="SAM" id="MobiDB-lite"/>
    </source>
</evidence>
<dbReference type="NCBIfam" id="NF040570">
    <property type="entry name" value="guided_TnpB"/>
    <property type="match status" value="1"/>
</dbReference>
<evidence type="ECO:0000256" key="1">
    <source>
        <dbReference type="ARBA" id="ARBA00008761"/>
    </source>
</evidence>
<protein>
    <submittedName>
        <fullName evidence="8">IS200/IS605 family element transposase accessory protein TnpB</fullName>
    </submittedName>
</protein>
<reference evidence="8" key="1">
    <citation type="submission" date="2019-09" db="EMBL/GenBank/DDBJ databases">
        <title>Characterisation of the sponge microbiome using genome-centric metagenomics.</title>
        <authorList>
            <person name="Engelberts J.P."/>
            <person name="Robbins S.J."/>
            <person name="De Goeij J.M."/>
            <person name="Aranda M."/>
            <person name="Bell S.C."/>
            <person name="Webster N.S."/>
        </authorList>
    </citation>
    <scope>NUCLEOTIDE SEQUENCE</scope>
    <source>
        <strain evidence="8">SB0662_bin_9</strain>
    </source>
</reference>
<dbReference type="AlphaFoldDB" id="A0A6B1DWY2"/>
<dbReference type="GO" id="GO:0032196">
    <property type="term" value="P:transposition"/>
    <property type="evidence" value="ECO:0007669"/>
    <property type="project" value="UniProtKB-KW"/>
</dbReference>
<dbReference type="GO" id="GO:0006310">
    <property type="term" value="P:DNA recombination"/>
    <property type="evidence" value="ECO:0007669"/>
    <property type="project" value="UniProtKB-KW"/>
</dbReference>
<feature type="region of interest" description="Disordered" evidence="5">
    <location>
        <begin position="1"/>
        <end position="51"/>
    </location>
</feature>
<feature type="domain" description="Cas12f1-like TNB" evidence="7">
    <location>
        <begin position="99"/>
        <end position="161"/>
    </location>
</feature>
<evidence type="ECO:0000256" key="4">
    <source>
        <dbReference type="ARBA" id="ARBA00023172"/>
    </source>
</evidence>
<comment type="similarity">
    <text evidence="1">In the C-terminal section; belongs to the transposase 35 family.</text>
</comment>
<evidence type="ECO:0000259" key="6">
    <source>
        <dbReference type="Pfam" id="PF01385"/>
    </source>
</evidence>
<gene>
    <name evidence="8" type="ORF">F4Y08_11040</name>
</gene>
<evidence type="ECO:0000259" key="7">
    <source>
        <dbReference type="Pfam" id="PF07282"/>
    </source>
</evidence>
<evidence type="ECO:0000313" key="8">
    <source>
        <dbReference type="EMBL" id="MYD90854.1"/>
    </source>
</evidence>
<dbReference type="Pfam" id="PF01385">
    <property type="entry name" value="OrfB_IS605"/>
    <property type="match status" value="1"/>
</dbReference>
<feature type="compositionally biased region" description="Basic residues" evidence="5">
    <location>
        <begin position="16"/>
        <end position="25"/>
    </location>
</feature>
<keyword evidence="2" id="KW-0815">Transposition</keyword>